<feature type="domain" description="N-acetyltransferase" evidence="1">
    <location>
        <begin position="169"/>
        <end position="326"/>
    </location>
</feature>
<dbReference type="EMBL" id="JAERSF010000002">
    <property type="protein sequence ID" value="MBL0737731.1"/>
    <property type="molecule type" value="Genomic_DNA"/>
</dbReference>
<reference evidence="2 3" key="1">
    <citation type="submission" date="2021-01" db="EMBL/GenBank/DDBJ databases">
        <title>Genome seq and assembly of Flavobacterium sp. GN10.</title>
        <authorList>
            <person name="Chhetri G."/>
        </authorList>
    </citation>
    <scope>NUCLEOTIDE SEQUENCE [LARGE SCALE GENOMIC DNA]</scope>
    <source>
        <strain evidence="2 3">GN10</strain>
    </source>
</reference>
<evidence type="ECO:0000313" key="3">
    <source>
        <dbReference type="Proteomes" id="UP000603728"/>
    </source>
</evidence>
<dbReference type="InterPro" id="IPR051908">
    <property type="entry name" value="Ribosomal_N-acetyltransferase"/>
</dbReference>
<dbReference type="PANTHER" id="PTHR43441">
    <property type="entry name" value="RIBOSOMAL-PROTEIN-SERINE ACETYLTRANSFERASE"/>
    <property type="match status" value="1"/>
</dbReference>
<gene>
    <name evidence="2" type="ORF">JI750_12565</name>
</gene>
<accession>A0ABS1KE09</accession>
<name>A0ABS1KE09_9FLAO</name>
<dbReference type="Gene3D" id="3.40.630.30">
    <property type="match status" value="2"/>
</dbReference>
<dbReference type="Pfam" id="PF00583">
    <property type="entry name" value="Acetyltransf_1"/>
    <property type="match status" value="1"/>
</dbReference>
<dbReference type="PANTHER" id="PTHR43441:SF10">
    <property type="entry name" value="ACETYLTRANSFERASE"/>
    <property type="match status" value="1"/>
</dbReference>
<evidence type="ECO:0000313" key="2">
    <source>
        <dbReference type="EMBL" id="MBL0737731.1"/>
    </source>
</evidence>
<dbReference type="Proteomes" id="UP000603728">
    <property type="component" value="Unassembled WGS sequence"/>
</dbReference>
<dbReference type="InterPro" id="IPR016181">
    <property type="entry name" value="Acyl_CoA_acyltransferase"/>
</dbReference>
<dbReference type="Pfam" id="PF13302">
    <property type="entry name" value="Acetyltransf_3"/>
    <property type="match status" value="1"/>
</dbReference>
<organism evidence="2 3">
    <name type="scientific">Flavobacterium tagetis</name>
    <dbReference type="NCBI Taxonomy" id="2801336"/>
    <lineage>
        <taxon>Bacteria</taxon>
        <taxon>Pseudomonadati</taxon>
        <taxon>Bacteroidota</taxon>
        <taxon>Flavobacteriia</taxon>
        <taxon>Flavobacteriales</taxon>
        <taxon>Flavobacteriaceae</taxon>
        <taxon>Flavobacterium</taxon>
    </lineage>
</organism>
<evidence type="ECO:0000259" key="1">
    <source>
        <dbReference type="PROSITE" id="PS51186"/>
    </source>
</evidence>
<dbReference type="PROSITE" id="PS51186">
    <property type="entry name" value="GNAT"/>
    <property type="match status" value="2"/>
</dbReference>
<sequence>MITTKRLVLKPYKLKDSDSFFKSLTHNSEHLYDYFANMIKVNDSLDSVKKYFEQKEKDWQEKKGYACGIFTKEDNQLIGHISIREIDWRVPKGELAYFIFKQHNGNGYASEALIAFKNWCFAEKKFNRLFMKIAEENTASIKVAECSGFIYEGLLKKDYKKREQDLIDMNIYGYTEDLKLERTNSQNADFSKLIVQLDVNLASRNGEMQEYFNQFNKVDNIKHVIIAYVNGIAVGCGAIKQFDAESVEVKRMFVSDEYRGRGISRKILSELENWAKELGYESTVLETSNVQVEAVGLYTKSGYAITENYGQYAGIESSICFKKSLYR</sequence>
<dbReference type="CDD" id="cd04301">
    <property type="entry name" value="NAT_SF"/>
    <property type="match status" value="1"/>
</dbReference>
<dbReference type="SUPFAM" id="SSF55729">
    <property type="entry name" value="Acyl-CoA N-acyltransferases (Nat)"/>
    <property type="match status" value="2"/>
</dbReference>
<keyword evidence="3" id="KW-1185">Reference proteome</keyword>
<dbReference type="RefSeq" id="WP_202002286.1">
    <property type="nucleotide sequence ID" value="NZ_JAERSF010000002.1"/>
</dbReference>
<feature type="domain" description="N-acetyltransferase" evidence="1">
    <location>
        <begin position="19"/>
        <end position="174"/>
    </location>
</feature>
<dbReference type="InterPro" id="IPR000182">
    <property type="entry name" value="GNAT_dom"/>
</dbReference>
<proteinExistence type="predicted"/>
<protein>
    <submittedName>
        <fullName evidence="2">GNAT family N-acetyltransferase</fullName>
    </submittedName>
</protein>
<comment type="caution">
    <text evidence="2">The sequence shown here is derived from an EMBL/GenBank/DDBJ whole genome shotgun (WGS) entry which is preliminary data.</text>
</comment>